<dbReference type="Proteomes" id="UP000507470">
    <property type="component" value="Unassembled WGS sequence"/>
</dbReference>
<keyword evidence="2" id="KW-1185">Reference proteome</keyword>
<reference evidence="1 2" key="1">
    <citation type="submission" date="2020-06" db="EMBL/GenBank/DDBJ databases">
        <authorList>
            <person name="Li R."/>
            <person name="Bekaert M."/>
        </authorList>
    </citation>
    <scope>NUCLEOTIDE SEQUENCE [LARGE SCALE GENOMIC DNA]</scope>
    <source>
        <strain evidence="2">wild</strain>
    </source>
</reference>
<sequence>MNSKDKDCQQFILGNNTLPQLETCVHLGITHNKNRNKTLSTHVQSNIEKARRTLYSLMKAGFHGKNGLNPSTPTTSICTSNSDIWFRNPSSIQKRAACNRNILLKNLETSTINTKYNARSSTIHLSWNKSSRKQHSQDSLRDVCFYMQIRGFNRKRNSREAIMHQRY</sequence>
<name>A0A6J8AV30_MYTCO</name>
<gene>
    <name evidence="1" type="ORF">MCOR_11838</name>
</gene>
<proteinExistence type="predicted"/>
<accession>A0A6J8AV30</accession>
<evidence type="ECO:0000313" key="2">
    <source>
        <dbReference type="Proteomes" id="UP000507470"/>
    </source>
</evidence>
<evidence type="ECO:0000313" key="1">
    <source>
        <dbReference type="EMBL" id="CAC5374458.1"/>
    </source>
</evidence>
<organism evidence="1 2">
    <name type="scientific">Mytilus coruscus</name>
    <name type="common">Sea mussel</name>
    <dbReference type="NCBI Taxonomy" id="42192"/>
    <lineage>
        <taxon>Eukaryota</taxon>
        <taxon>Metazoa</taxon>
        <taxon>Spiralia</taxon>
        <taxon>Lophotrochozoa</taxon>
        <taxon>Mollusca</taxon>
        <taxon>Bivalvia</taxon>
        <taxon>Autobranchia</taxon>
        <taxon>Pteriomorphia</taxon>
        <taxon>Mytilida</taxon>
        <taxon>Mytiloidea</taxon>
        <taxon>Mytilidae</taxon>
        <taxon>Mytilinae</taxon>
        <taxon>Mytilus</taxon>
    </lineage>
</organism>
<dbReference type="EMBL" id="CACVKT020002010">
    <property type="protein sequence ID" value="CAC5374458.1"/>
    <property type="molecule type" value="Genomic_DNA"/>
</dbReference>
<dbReference type="AlphaFoldDB" id="A0A6J8AV30"/>
<protein>
    <submittedName>
        <fullName evidence="1">Uncharacterized protein</fullName>
    </submittedName>
</protein>